<dbReference type="RefSeq" id="WP_320509171.1">
    <property type="nucleotide sequence ID" value="NZ_JAXCLW010000003.1"/>
</dbReference>
<keyword evidence="1" id="KW-0028">Amino-acid biosynthesis</keyword>
<name>A0ABU5ECS9_9PROT</name>
<comment type="similarity">
    <text evidence="5">Belongs to the transferase hexapeptide repeat family.</text>
</comment>
<keyword evidence="2 5" id="KW-0808">Transferase</keyword>
<dbReference type="Proteomes" id="UP001279642">
    <property type="component" value="Unassembled WGS sequence"/>
</dbReference>
<dbReference type="Gene3D" id="2.160.10.10">
    <property type="entry name" value="Hexapeptide repeat proteins"/>
    <property type="match status" value="1"/>
</dbReference>
<dbReference type="InterPro" id="IPR005881">
    <property type="entry name" value="Ser_O-AcTrfase"/>
</dbReference>
<dbReference type="PANTHER" id="PTHR42811">
    <property type="entry name" value="SERINE ACETYLTRANSFERASE"/>
    <property type="match status" value="1"/>
</dbReference>
<evidence type="ECO:0000313" key="9">
    <source>
        <dbReference type="Proteomes" id="UP001279642"/>
    </source>
</evidence>
<dbReference type="NCBIfam" id="NF041874">
    <property type="entry name" value="EPS_EpsC"/>
    <property type="match status" value="1"/>
</dbReference>
<dbReference type="GO" id="GO:0009001">
    <property type="term" value="F:serine O-acetyltransferase activity"/>
    <property type="evidence" value="ECO:0007669"/>
    <property type="project" value="UniProtKB-EC"/>
</dbReference>
<feature type="region of interest" description="Disordered" evidence="7">
    <location>
        <begin position="240"/>
        <end position="264"/>
    </location>
</feature>
<keyword evidence="9" id="KW-1185">Reference proteome</keyword>
<evidence type="ECO:0000256" key="7">
    <source>
        <dbReference type="SAM" id="MobiDB-lite"/>
    </source>
</evidence>
<comment type="catalytic activity">
    <reaction evidence="5">
        <text>L-serine + acetyl-CoA = O-acetyl-L-serine + CoA</text>
        <dbReference type="Rhea" id="RHEA:24560"/>
        <dbReference type="ChEBI" id="CHEBI:33384"/>
        <dbReference type="ChEBI" id="CHEBI:57287"/>
        <dbReference type="ChEBI" id="CHEBI:57288"/>
        <dbReference type="ChEBI" id="CHEBI:58340"/>
        <dbReference type="EC" id="2.3.1.30"/>
    </reaction>
</comment>
<reference evidence="8 9" key="1">
    <citation type="journal article" date="2016" name="Antonie Van Leeuwenhoek">
        <title>Dongia soli sp. nov., isolated from soil from Dokdo, Korea.</title>
        <authorList>
            <person name="Kim D.U."/>
            <person name="Lee H."/>
            <person name="Kim H."/>
            <person name="Kim S.G."/>
            <person name="Ka J.O."/>
        </authorList>
    </citation>
    <scope>NUCLEOTIDE SEQUENCE [LARGE SCALE GENOMIC DNA]</scope>
    <source>
        <strain evidence="8 9">D78</strain>
    </source>
</reference>
<sequence length="264" mass="27738">MIFKRLAEELDGIIARDPAARSRFEVALTYPGFHAVIAHRLANYLWRNGFKTFGRVVSQIARWVTGIEIHPGARIGQRLFIDHGMGTVIGEMAIVGDDVTLYQGVTLGGILPSVNSAAQIGVKRHPTLESRAIVGAGAQVLGNITVGAGARVGAASVVLKDVPPGAAVVGNPGRLVMPRGSCSEFNAYGIPSRDLPDPTARAIEGLLDQVSSLQARLRALEGELEEAKALSVTLNGALPGKAATSDEPGLVPEAASPWLKEASR</sequence>
<evidence type="ECO:0000256" key="6">
    <source>
        <dbReference type="SAM" id="Coils"/>
    </source>
</evidence>
<dbReference type="Gene3D" id="1.10.3130.10">
    <property type="entry name" value="serine acetyltransferase, domain 1"/>
    <property type="match status" value="1"/>
</dbReference>
<dbReference type="CDD" id="cd03354">
    <property type="entry name" value="LbH_SAT"/>
    <property type="match status" value="1"/>
</dbReference>
<comment type="caution">
    <text evidence="8">The sequence shown here is derived from an EMBL/GenBank/DDBJ whole genome shotgun (WGS) entry which is preliminary data.</text>
</comment>
<keyword evidence="3" id="KW-0677">Repeat</keyword>
<dbReference type="InterPro" id="IPR045304">
    <property type="entry name" value="LbH_SAT"/>
</dbReference>
<dbReference type="NCBIfam" id="TIGR01172">
    <property type="entry name" value="cysE"/>
    <property type="match status" value="1"/>
</dbReference>
<dbReference type="InterPro" id="IPR042122">
    <property type="entry name" value="Ser_AcTrfase_N_sf"/>
</dbReference>
<keyword evidence="6" id="KW-0175">Coiled coil</keyword>
<dbReference type="InterPro" id="IPR018357">
    <property type="entry name" value="Hexapep_transf_CS"/>
</dbReference>
<dbReference type="PROSITE" id="PS00101">
    <property type="entry name" value="HEXAPEP_TRANSFERASES"/>
    <property type="match status" value="1"/>
</dbReference>
<dbReference type="InterPro" id="IPR011004">
    <property type="entry name" value="Trimer_LpxA-like_sf"/>
</dbReference>
<dbReference type="SUPFAM" id="SSF51161">
    <property type="entry name" value="Trimeric LpxA-like enzymes"/>
    <property type="match status" value="1"/>
</dbReference>
<dbReference type="PIRSF" id="PIRSF000441">
    <property type="entry name" value="CysE"/>
    <property type="match status" value="1"/>
</dbReference>
<evidence type="ECO:0000256" key="3">
    <source>
        <dbReference type="ARBA" id="ARBA00022737"/>
    </source>
</evidence>
<feature type="coiled-coil region" evidence="6">
    <location>
        <begin position="203"/>
        <end position="230"/>
    </location>
</feature>
<dbReference type="EMBL" id="JAXCLW010000003">
    <property type="protein sequence ID" value="MDY0883686.1"/>
    <property type="molecule type" value="Genomic_DNA"/>
</dbReference>
<evidence type="ECO:0000256" key="4">
    <source>
        <dbReference type="ARBA" id="ARBA00023315"/>
    </source>
</evidence>
<dbReference type="EC" id="2.3.1.30" evidence="5"/>
<evidence type="ECO:0000256" key="5">
    <source>
        <dbReference type="PIRNR" id="PIRNR000441"/>
    </source>
</evidence>
<organism evidence="8 9">
    <name type="scientific">Dongia soli</name>
    <dbReference type="NCBI Taxonomy" id="600628"/>
    <lineage>
        <taxon>Bacteria</taxon>
        <taxon>Pseudomonadati</taxon>
        <taxon>Pseudomonadota</taxon>
        <taxon>Alphaproteobacteria</taxon>
        <taxon>Rhodospirillales</taxon>
        <taxon>Dongiaceae</taxon>
        <taxon>Dongia</taxon>
    </lineage>
</organism>
<keyword evidence="4 5" id="KW-0012">Acyltransferase</keyword>
<evidence type="ECO:0000313" key="8">
    <source>
        <dbReference type="EMBL" id="MDY0883686.1"/>
    </source>
</evidence>
<evidence type="ECO:0000256" key="1">
    <source>
        <dbReference type="ARBA" id="ARBA00022605"/>
    </source>
</evidence>
<gene>
    <name evidence="8" type="primary">cysE</name>
    <name evidence="8" type="ORF">SMD27_12610</name>
</gene>
<protein>
    <recommendedName>
        <fullName evidence="5">Serine acetyltransferase</fullName>
        <ecNumber evidence="5">2.3.1.30</ecNumber>
    </recommendedName>
</protein>
<accession>A0ABU5ECS9</accession>
<dbReference type="InterPro" id="IPR053376">
    <property type="entry name" value="Serine_acetyltransferase"/>
</dbReference>
<evidence type="ECO:0000256" key="2">
    <source>
        <dbReference type="ARBA" id="ARBA00022679"/>
    </source>
</evidence>
<proteinExistence type="inferred from homology"/>